<accession>A0AAV2GSZ0</accession>
<reference evidence="1 2" key="1">
    <citation type="submission" date="2024-04" db="EMBL/GenBank/DDBJ databases">
        <authorList>
            <person name="Fracassetti M."/>
        </authorList>
    </citation>
    <scope>NUCLEOTIDE SEQUENCE [LARGE SCALE GENOMIC DNA]</scope>
</reference>
<organism evidence="1 2">
    <name type="scientific">Linum trigynum</name>
    <dbReference type="NCBI Taxonomy" id="586398"/>
    <lineage>
        <taxon>Eukaryota</taxon>
        <taxon>Viridiplantae</taxon>
        <taxon>Streptophyta</taxon>
        <taxon>Embryophyta</taxon>
        <taxon>Tracheophyta</taxon>
        <taxon>Spermatophyta</taxon>
        <taxon>Magnoliopsida</taxon>
        <taxon>eudicotyledons</taxon>
        <taxon>Gunneridae</taxon>
        <taxon>Pentapetalae</taxon>
        <taxon>rosids</taxon>
        <taxon>fabids</taxon>
        <taxon>Malpighiales</taxon>
        <taxon>Linaceae</taxon>
        <taxon>Linum</taxon>
    </lineage>
</organism>
<protein>
    <submittedName>
        <fullName evidence="1">Uncharacterized protein</fullName>
    </submittedName>
</protein>
<dbReference type="Proteomes" id="UP001497516">
    <property type="component" value="Chromosome 9"/>
</dbReference>
<dbReference type="AlphaFoldDB" id="A0AAV2GSZ0"/>
<sequence length="107" mass="11601">MAGGDFALAEQGAGGDDVSASLFHRRGSRLLAARGLVVGEEMAKQQGRESGREMAESGGVTLVLRWGRLEWEEERTIVSSPFRAGQAAVRVRVSSPCREKRREGDVD</sequence>
<evidence type="ECO:0000313" key="1">
    <source>
        <dbReference type="EMBL" id="CAL1413472.1"/>
    </source>
</evidence>
<keyword evidence="2" id="KW-1185">Reference proteome</keyword>
<gene>
    <name evidence="1" type="ORF">LTRI10_LOCUS52701</name>
</gene>
<name>A0AAV2GSZ0_9ROSI</name>
<evidence type="ECO:0000313" key="2">
    <source>
        <dbReference type="Proteomes" id="UP001497516"/>
    </source>
</evidence>
<proteinExistence type="predicted"/>
<dbReference type="EMBL" id="OZ034822">
    <property type="protein sequence ID" value="CAL1413472.1"/>
    <property type="molecule type" value="Genomic_DNA"/>
</dbReference>